<evidence type="ECO:0000256" key="2">
    <source>
        <dbReference type="SAM" id="Phobius"/>
    </source>
</evidence>
<reference evidence="3 4" key="1">
    <citation type="submission" date="2019-10" db="EMBL/GenBank/DDBJ databases">
        <title>Dictyobacter vulcani sp. nov., within the class Ktedonobacteria, isolated from soil of volcanic Mt. Zao.</title>
        <authorList>
            <person name="Zheng Y."/>
            <person name="Wang C.M."/>
            <person name="Sakai Y."/>
            <person name="Abe K."/>
            <person name="Yokota A."/>
            <person name="Yabe S."/>
        </authorList>
    </citation>
    <scope>NUCLEOTIDE SEQUENCE [LARGE SCALE GENOMIC DNA]</scope>
    <source>
        <strain evidence="3 4">W12</strain>
    </source>
</reference>
<keyword evidence="2" id="KW-0472">Membrane</keyword>
<sequence>MDTTPQKLPDTASEEGQSQSSPRSLADVMSWGEQLLPLTYSALEACWIAVLLIGLGRLHFLGLKQPFMPLWGLFWLCQWQHGAQFA</sequence>
<name>A0A5J4KM45_9CHLR</name>
<accession>A0A5J4KM45</accession>
<feature type="region of interest" description="Disordered" evidence="1">
    <location>
        <begin position="1"/>
        <end position="25"/>
    </location>
</feature>
<feature type="transmembrane region" description="Helical" evidence="2">
    <location>
        <begin position="38"/>
        <end position="58"/>
    </location>
</feature>
<keyword evidence="4" id="KW-1185">Reference proteome</keyword>
<comment type="caution">
    <text evidence="3">The sequence shown here is derived from an EMBL/GenBank/DDBJ whole genome shotgun (WGS) entry which is preliminary data.</text>
</comment>
<dbReference type="AlphaFoldDB" id="A0A5J4KM45"/>
<dbReference type="Proteomes" id="UP000326912">
    <property type="component" value="Unassembled WGS sequence"/>
</dbReference>
<gene>
    <name evidence="3" type="ORF">KDW_16220</name>
</gene>
<keyword evidence="2" id="KW-0812">Transmembrane</keyword>
<dbReference type="RefSeq" id="WP_151755463.1">
    <property type="nucleotide sequence ID" value="NZ_BKZW01000001.1"/>
</dbReference>
<evidence type="ECO:0000256" key="1">
    <source>
        <dbReference type="SAM" id="MobiDB-lite"/>
    </source>
</evidence>
<dbReference type="EMBL" id="BKZW01000001">
    <property type="protein sequence ID" value="GER87460.1"/>
    <property type="molecule type" value="Genomic_DNA"/>
</dbReference>
<keyword evidence="2" id="KW-1133">Transmembrane helix</keyword>
<evidence type="ECO:0000313" key="4">
    <source>
        <dbReference type="Proteomes" id="UP000326912"/>
    </source>
</evidence>
<protein>
    <submittedName>
        <fullName evidence="3">Uncharacterized protein</fullName>
    </submittedName>
</protein>
<organism evidence="3 4">
    <name type="scientific">Dictyobacter vulcani</name>
    <dbReference type="NCBI Taxonomy" id="2607529"/>
    <lineage>
        <taxon>Bacteria</taxon>
        <taxon>Bacillati</taxon>
        <taxon>Chloroflexota</taxon>
        <taxon>Ktedonobacteria</taxon>
        <taxon>Ktedonobacterales</taxon>
        <taxon>Dictyobacteraceae</taxon>
        <taxon>Dictyobacter</taxon>
    </lineage>
</organism>
<feature type="compositionally biased region" description="Polar residues" evidence="1">
    <location>
        <begin position="14"/>
        <end position="23"/>
    </location>
</feature>
<evidence type="ECO:0000313" key="3">
    <source>
        <dbReference type="EMBL" id="GER87460.1"/>
    </source>
</evidence>
<proteinExistence type="predicted"/>